<name>A0ABD1SYV6_9LAMI</name>
<feature type="compositionally biased region" description="Acidic residues" evidence="1">
    <location>
        <begin position="79"/>
        <end position="89"/>
    </location>
</feature>
<feature type="compositionally biased region" description="Basic and acidic residues" evidence="1">
    <location>
        <begin position="90"/>
        <end position="103"/>
    </location>
</feature>
<sequence>MSESDENPRRARHATDREAMAAPRDAGAPRRRRGRRAPTNFEREMRTMAASVRQLAQHQAQMQGYIQNMHMQRNRPQGEDSEDPDEEQEVNSRRPHESHDRGEASNARTYANDDPHIDERGPQPTVSASVFQRLGEQGPRDRPQVSHHGREPSGSPPRNRRERRAREAEARAESGHRPYQPPQDPYYQPPQDPYYQPPQGSYRQPRHLEEGQQAQNPFPPPVPEYPKQTRSYEVDDDDENLPFSEGIRNAPIPHEFRVPKITPYTGKGDPLDHVNTYKTEMTLRGATPALKCRAFHLTLSGGAKRWYNKLAAGSIHNWPDLKRTFINYFSSGRPASAPVQRLHDIRQAESEPLQSYLSRFNEEMLFCEAITDAEALSALKGGLDMNHPFWRDVRNKNPTTFDQLVEMIMEEITNENMILHRNRGGVAPNQVPRVNYGKTQVRHLPQPPRRRDYPADPNAGMSYVASAQEGLLPPYPVQMAQGPSTGAYNYGVPVPTYYETGTGSLPILPPRQETPSKYCLVHRSHGHSTEECREVVNLANRRETNSGPRRGAGTRRGMQTPMHHRRPQGPDRRSQQWDRRPANQDPPRRNSRSPGRLPRMEGTTESRFIKGPEKPPIREIDTIYGGPYIGGQSRNAQKSYAKEAEGKLEMNWLINSRPSSSSKVDSISFTEEDMKGVHYPHCDALVVRAVVARNGLGRMLVDNGSSVNVIFTSTYEQMNIDVPLEPSTEPLYGFTGDCVTPKGIIRLAITMGEEPLAAPHLHGISSGGQKIRLSRSLRPTRPERTLGCDLHPPSMHEISHGRGDRYCARQPTRSSEML</sequence>
<comment type="caution">
    <text evidence="3">The sequence shown here is derived from an EMBL/GenBank/DDBJ whole genome shotgun (WGS) entry which is preliminary data.</text>
</comment>
<dbReference type="AlphaFoldDB" id="A0ABD1SYV6"/>
<feature type="compositionally biased region" description="Basic and acidic residues" evidence="1">
    <location>
        <begin position="111"/>
        <end position="121"/>
    </location>
</feature>
<dbReference type="PANTHER" id="PTHR33223:SF10">
    <property type="entry name" value="AMINOTRANSFERASE-LIKE PLANT MOBILE DOMAIN-CONTAINING PROTEIN"/>
    <property type="match status" value="1"/>
</dbReference>
<dbReference type="InterPro" id="IPR005162">
    <property type="entry name" value="Retrotrans_gag_dom"/>
</dbReference>
<dbReference type="Pfam" id="PF03732">
    <property type="entry name" value="Retrotrans_gag"/>
    <property type="match status" value="1"/>
</dbReference>
<evidence type="ECO:0000313" key="4">
    <source>
        <dbReference type="Proteomes" id="UP001604336"/>
    </source>
</evidence>
<evidence type="ECO:0000259" key="2">
    <source>
        <dbReference type="Pfam" id="PF03732"/>
    </source>
</evidence>
<feature type="compositionally biased region" description="Basic and acidic residues" evidence="1">
    <location>
        <begin position="164"/>
        <end position="176"/>
    </location>
</feature>
<feature type="compositionally biased region" description="Basic and acidic residues" evidence="1">
    <location>
        <begin position="138"/>
        <end position="151"/>
    </location>
</feature>
<feature type="compositionally biased region" description="Basic and acidic residues" evidence="1">
    <location>
        <begin position="568"/>
        <end position="588"/>
    </location>
</feature>
<feature type="domain" description="Retrotransposon gag" evidence="2">
    <location>
        <begin position="294"/>
        <end position="384"/>
    </location>
</feature>
<feature type="compositionally biased region" description="Polar residues" evidence="1">
    <location>
        <begin position="54"/>
        <end position="75"/>
    </location>
</feature>
<proteinExistence type="predicted"/>
<feature type="region of interest" description="Disordered" evidence="1">
    <location>
        <begin position="536"/>
        <end position="620"/>
    </location>
</feature>
<dbReference type="Proteomes" id="UP001604336">
    <property type="component" value="Unassembled WGS sequence"/>
</dbReference>
<dbReference type="EMBL" id="JBFOLK010000006">
    <property type="protein sequence ID" value="KAL2505603.1"/>
    <property type="molecule type" value="Genomic_DNA"/>
</dbReference>
<dbReference type="CDD" id="cd00303">
    <property type="entry name" value="retropepsin_like"/>
    <property type="match status" value="1"/>
</dbReference>
<gene>
    <name evidence="3" type="ORF">Adt_21224</name>
</gene>
<feature type="compositionally biased region" description="Basic and acidic residues" evidence="1">
    <location>
        <begin position="598"/>
        <end position="620"/>
    </location>
</feature>
<dbReference type="PANTHER" id="PTHR33223">
    <property type="entry name" value="CCHC-TYPE DOMAIN-CONTAINING PROTEIN"/>
    <property type="match status" value="1"/>
</dbReference>
<feature type="region of interest" description="Disordered" evidence="1">
    <location>
        <begin position="210"/>
        <end position="229"/>
    </location>
</feature>
<protein>
    <submittedName>
        <fullName evidence="3">Ribonuclease H</fullName>
    </submittedName>
</protein>
<feature type="compositionally biased region" description="Basic and acidic residues" evidence="1">
    <location>
        <begin position="1"/>
        <end position="19"/>
    </location>
</feature>
<organism evidence="3 4">
    <name type="scientific">Abeliophyllum distichum</name>
    <dbReference type="NCBI Taxonomy" id="126358"/>
    <lineage>
        <taxon>Eukaryota</taxon>
        <taxon>Viridiplantae</taxon>
        <taxon>Streptophyta</taxon>
        <taxon>Embryophyta</taxon>
        <taxon>Tracheophyta</taxon>
        <taxon>Spermatophyta</taxon>
        <taxon>Magnoliopsida</taxon>
        <taxon>eudicotyledons</taxon>
        <taxon>Gunneridae</taxon>
        <taxon>Pentapetalae</taxon>
        <taxon>asterids</taxon>
        <taxon>lamiids</taxon>
        <taxon>Lamiales</taxon>
        <taxon>Oleaceae</taxon>
        <taxon>Forsythieae</taxon>
        <taxon>Abeliophyllum</taxon>
    </lineage>
</organism>
<accession>A0ABD1SYV6</accession>
<evidence type="ECO:0000256" key="1">
    <source>
        <dbReference type="SAM" id="MobiDB-lite"/>
    </source>
</evidence>
<keyword evidence="4" id="KW-1185">Reference proteome</keyword>
<evidence type="ECO:0000313" key="3">
    <source>
        <dbReference type="EMBL" id="KAL2505603.1"/>
    </source>
</evidence>
<feature type="region of interest" description="Disordered" evidence="1">
    <location>
        <begin position="1"/>
        <end position="204"/>
    </location>
</feature>
<feature type="compositionally biased region" description="Pro residues" evidence="1">
    <location>
        <begin position="179"/>
        <end position="196"/>
    </location>
</feature>
<reference evidence="4" key="1">
    <citation type="submission" date="2024-07" db="EMBL/GenBank/DDBJ databases">
        <title>Two chromosome-level genome assemblies of Korean endemic species Abeliophyllum distichum and Forsythia ovata (Oleaceae).</title>
        <authorList>
            <person name="Jang H."/>
        </authorList>
    </citation>
    <scope>NUCLEOTIDE SEQUENCE [LARGE SCALE GENOMIC DNA]</scope>
</reference>